<dbReference type="EMBL" id="HG001893">
    <property type="protein sequence ID" value="CDF38027.1"/>
    <property type="molecule type" value="Genomic_DNA"/>
</dbReference>
<dbReference type="KEGG" id="ccp:CHC_T00000522001"/>
<keyword evidence="3" id="KW-1185">Reference proteome</keyword>
<dbReference type="Proteomes" id="UP000012073">
    <property type="component" value="Unassembled WGS sequence"/>
</dbReference>
<evidence type="ECO:0000313" key="3">
    <source>
        <dbReference type="Proteomes" id="UP000012073"/>
    </source>
</evidence>
<accession>R7QHP4</accession>
<gene>
    <name evidence="2" type="ORF">CHC_T00000522001</name>
</gene>
<dbReference type="GeneID" id="17325611"/>
<name>R7QHP4_CHOCR</name>
<organism evidence="2 3">
    <name type="scientific">Chondrus crispus</name>
    <name type="common">Carrageen Irish moss</name>
    <name type="synonym">Polymorpha crispa</name>
    <dbReference type="NCBI Taxonomy" id="2769"/>
    <lineage>
        <taxon>Eukaryota</taxon>
        <taxon>Rhodophyta</taxon>
        <taxon>Florideophyceae</taxon>
        <taxon>Rhodymeniophycidae</taxon>
        <taxon>Gigartinales</taxon>
        <taxon>Gigartinaceae</taxon>
        <taxon>Chondrus</taxon>
    </lineage>
</organism>
<dbReference type="RefSeq" id="XP_005717896.1">
    <property type="nucleotide sequence ID" value="XM_005717839.1"/>
</dbReference>
<dbReference type="AlphaFoldDB" id="R7QHP4"/>
<protein>
    <submittedName>
        <fullName evidence="2">Uncharacterized protein</fullName>
    </submittedName>
</protein>
<reference evidence="3" key="1">
    <citation type="journal article" date="2013" name="Proc. Natl. Acad. Sci. U.S.A.">
        <title>Genome structure and metabolic features in the red seaweed Chondrus crispus shed light on evolution of the Archaeplastida.</title>
        <authorList>
            <person name="Collen J."/>
            <person name="Porcel B."/>
            <person name="Carre W."/>
            <person name="Ball S.G."/>
            <person name="Chaparro C."/>
            <person name="Tonon T."/>
            <person name="Barbeyron T."/>
            <person name="Michel G."/>
            <person name="Noel B."/>
            <person name="Valentin K."/>
            <person name="Elias M."/>
            <person name="Artiguenave F."/>
            <person name="Arun A."/>
            <person name="Aury J.M."/>
            <person name="Barbosa-Neto J.F."/>
            <person name="Bothwell J.H."/>
            <person name="Bouget F.Y."/>
            <person name="Brillet L."/>
            <person name="Cabello-Hurtado F."/>
            <person name="Capella-Gutierrez S."/>
            <person name="Charrier B."/>
            <person name="Cladiere L."/>
            <person name="Cock J.M."/>
            <person name="Coelho S.M."/>
            <person name="Colleoni C."/>
            <person name="Czjzek M."/>
            <person name="Da Silva C."/>
            <person name="Delage L."/>
            <person name="Denoeud F."/>
            <person name="Deschamps P."/>
            <person name="Dittami S.M."/>
            <person name="Gabaldon T."/>
            <person name="Gachon C.M."/>
            <person name="Groisillier A."/>
            <person name="Herve C."/>
            <person name="Jabbari K."/>
            <person name="Katinka M."/>
            <person name="Kloareg B."/>
            <person name="Kowalczyk N."/>
            <person name="Labadie K."/>
            <person name="Leblanc C."/>
            <person name="Lopez P.J."/>
            <person name="McLachlan D.H."/>
            <person name="Meslet-Cladiere L."/>
            <person name="Moustafa A."/>
            <person name="Nehr Z."/>
            <person name="Nyvall Collen P."/>
            <person name="Panaud O."/>
            <person name="Partensky F."/>
            <person name="Poulain J."/>
            <person name="Rensing S.A."/>
            <person name="Rousvoal S."/>
            <person name="Samson G."/>
            <person name="Symeonidi A."/>
            <person name="Weissenbach J."/>
            <person name="Zambounis A."/>
            <person name="Wincker P."/>
            <person name="Boyen C."/>
        </authorList>
    </citation>
    <scope>NUCLEOTIDE SEQUENCE [LARGE SCALE GENOMIC DNA]</scope>
    <source>
        <strain evidence="3">cv. Stackhouse</strain>
    </source>
</reference>
<dbReference type="Gramene" id="CDF38027">
    <property type="protein sequence ID" value="CDF38027"/>
    <property type="gene ID" value="CHC_T00000522001"/>
</dbReference>
<proteinExistence type="predicted"/>
<evidence type="ECO:0000256" key="1">
    <source>
        <dbReference type="SAM" id="MobiDB-lite"/>
    </source>
</evidence>
<feature type="region of interest" description="Disordered" evidence="1">
    <location>
        <begin position="45"/>
        <end position="88"/>
    </location>
</feature>
<evidence type="ECO:0000313" key="2">
    <source>
        <dbReference type="EMBL" id="CDF38027.1"/>
    </source>
</evidence>
<sequence length="88" mass="9625">MCMGLRCATEGYMHKFHVGRLNLHGKICSQSAATPNATDTWLPANFPSSNRCAPREPTSANHQPLQMYPGNPVTSPTHLRPKPPCILA</sequence>